<dbReference type="Proteomes" id="UP000242287">
    <property type="component" value="Unassembled WGS sequence"/>
</dbReference>
<gene>
    <name evidence="1" type="ORF">AMATHDRAFT_104838</name>
</gene>
<evidence type="ECO:0000313" key="1">
    <source>
        <dbReference type="EMBL" id="PFH45524.1"/>
    </source>
</evidence>
<dbReference type="AlphaFoldDB" id="A0A2A9N8S0"/>
<dbReference type="EMBL" id="KZ302350">
    <property type="protein sequence ID" value="PFH45524.1"/>
    <property type="molecule type" value="Genomic_DNA"/>
</dbReference>
<sequence>WVTRRIWSESKGEAVRTLQQYAHNKQTPEVTESLINELNMMSESEALMAIYELKQRPTTSLTPTVVRTLGNNQMDVRCIISTTDTLETFEVKALLDSGCTGSCVNREFVEKHRLNTTPLPRPIPVYNA</sequence>
<feature type="non-terminal residue" evidence="1">
    <location>
        <position position="128"/>
    </location>
</feature>
<reference evidence="1 2" key="1">
    <citation type="submission" date="2014-02" db="EMBL/GenBank/DDBJ databases">
        <title>Transposable element dynamics among asymbiotic and ectomycorrhizal Amanita fungi.</title>
        <authorList>
            <consortium name="DOE Joint Genome Institute"/>
            <person name="Hess J."/>
            <person name="Skrede I."/>
            <person name="Wolfe B."/>
            <person name="LaButti K."/>
            <person name="Ohm R.A."/>
            <person name="Grigoriev I.V."/>
            <person name="Pringle A."/>
        </authorList>
    </citation>
    <scope>NUCLEOTIDE SEQUENCE [LARGE SCALE GENOMIC DNA]</scope>
    <source>
        <strain evidence="1 2">SKay4041</strain>
    </source>
</reference>
<dbReference type="Gene3D" id="2.40.70.10">
    <property type="entry name" value="Acid Proteases"/>
    <property type="match status" value="1"/>
</dbReference>
<organism evidence="1 2">
    <name type="scientific">Amanita thiersii Skay4041</name>
    <dbReference type="NCBI Taxonomy" id="703135"/>
    <lineage>
        <taxon>Eukaryota</taxon>
        <taxon>Fungi</taxon>
        <taxon>Dikarya</taxon>
        <taxon>Basidiomycota</taxon>
        <taxon>Agaricomycotina</taxon>
        <taxon>Agaricomycetes</taxon>
        <taxon>Agaricomycetidae</taxon>
        <taxon>Agaricales</taxon>
        <taxon>Pluteineae</taxon>
        <taxon>Amanitaceae</taxon>
        <taxon>Amanita</taxon>
    </lineage>
</organism>
<proteinExistence type="predicted"/>
<accession>A0A2A9N8S0</accession>
<keyword evidence="2" id="KW-1185">Reference proteome</keyword>
<evidence type="ECO:0000313" key="2">
    <source>
        <dbReference type="Proteomes" id="UP000242287"/>
    </source>
</evidence>
<name>A0A2A9N8S0_9AGAR</name>
<dbReference type="InterPro" id="IPR021109">
    <property type="entry name" value="Peptidase_aspartic_dom_sf"/>
</dbReference>
<dbReference type="OrthoDB" id="3267566at2759"/>
<feature type="non-terminal residue" evidence="1">
    <location>
        <position position="1"/>
    </location>
</feature>
<dbReference type="CDD" id="cd00303">
    <property type="entry name" value="retropepsin_like"/>
    <property type="match status" value="1"/>
</dbReference>
<protein>
    <submittedName>
        <fullName evidence="1">Uncharacterized protein</fullName>
    </submittedName>
</protein>